<reference evidence="2 3" key="1">
    <citation type="journal article" date="2016" name="Genome Biol. Evol.">
        <title>Divergent and convergent evolution of fungal pathogenicity.</title>
        <authorList>
            <person name="Shang Y."/>
            <person name="Xiao G."/>
            <person name="Zheng P."/>
            <person name="Cen K."/>
            <person name="Zhan S."/>
            <person name="Wang C."/>
        </authorList>
    </citation>
    <scope>NUCLEOTIDE SEQUENCE [LARGE SCALE GENOMIC DNA]</scope>
    <source>
        <strain evidence="2 3">ARSEF 2679</strain>
    </source>
</reference>
<evidence type="ECO:0000256" key="1">
    <source>
        <dbReference type="SAM" id="MobiDB-lite"/>
    </source>
</evidence>
<protein>
    <submittedName>
        <fullName evidence="2">Uncharacterized protein</fullName>
    </submittedName>
</protein>
<feature type="compositionally biased region" description="Basic residues" evidence="1">
    <location>
        <begin position="804"/>
        <end position="816"/>
    </location>
</feature>
<gene>
    <name evidence="2" type="ORF">ISF_00020</name>
</gene>
<name>A0A162MZL3_CORFA</name>
<dbReference type="OrthoDB" id="5415512at2759"/>
<feature type="region of interest" description="Disordered" evidence="1">
    <location>
        <begin position="439"/>
        <end position="600"/>
    </location>
</feature>
<proteinExistence type="predicted"/>
<sequence length="924" mass="99635">MAGGTQRQVLATGNGVLFEVVFKNADPRKKPNGGISLSYGGQVYRCNDAASIGSVHTIYNDDEDGAADSSKSDHQGKMNSQGSPRKPVSPSACLKKIPGEPVLRSAPSLKSSPKKLKRSRTLSPSHQSRARSLLAPLSNLSRKLAMRRHSYDEDTKTKREKSRGREDKARPLPDRRPVLQSVPYSFPQVPPPLAYQNRFPMYQYVPAPQHQPVFGVPPMAYPMTQNATNTTPQLPPELQQLQDRINHVTIILAANPIDLNVKRELNRLIAERNSFLDSATKRTVPSAAPGPVEPAQPKADDVRPVAGREPADKPNNKKLQKKDTASTAPSDASVVEERHICSGCGEERSPSFHRKHPFTKAVHNVCRKCREGKRAHSVMKRYHFCDSCGIVRSKEYHRRCGSASFVSARSKICRKCHAHGSYMRQSTDKESHYYKKRVNGRKHGEFADRKPSSRTLPPRDQVLAEPQAYKQPIRQTSSADNSSISGYDGASDLISSTRDTEPPQIPHPPAKASPFTNYRSPEISDEDASSDQPVSLESSFHSFSPGSPSYNEPAAPNPQPVEVSSLDDPTSESSEASFVAPQHTTSSSNPYYQPRGTAGRLSSSFHFTEASLCPPCSPPVAQPFSQVWNSSSPGVSPERPDFADKPRFVDRNQSWPGNLNQPSAEAFSCLPGTARKVSASEGARTPQASPTAPDFNYSPIHTGDEGEEDEAAERFTTGAFGRIPSSFKPSPPSSPLASFSGPISNPAPETGSGSKGAYYHEPSAGGGGCGSSAGSSRRESSAFDSYNPERPASPSSLSLPFRFGRGRPKSYSRRQTRGGDGGGEFASTRGAWNINTSSSASSFARHATDGGNEHGLAPPEPIIEEPSSPAPKSPTTTPLLLGDLSDSAVEFLTGSSSSPSSSACSSEESLLLASHLNSLSVHSN</sequence>
<feature type="region of interest" description="Disordered" evidence="1">
    <location>
        <begin position="280"/>
        <end position="334"/>
    </location>
</feature>
<feature type="compositionally biased region" description="Polar residues" evidence="1">
    <location>
        <begin position="833"/>
        <end position="842"/>
    </location>
</feature>
<evidence type="ECO:0000313" key="2">
    <source>
        <dbReference type="EMBL" id="OAA73119.1"/>
    </source>
</evidence>
<dbReference type="EMBL" id="AZHB01000001">
    <property type="protein sequence ID" value="OAA73119.1"/>
    <property type="molecule type" value="Genomic_DNA"/>
</dbReference>
<dbReference type="Proteomes" id="UP000076744">
    <property type="component" value="Unassembled WGS sequence"/>
</dbReference>
<feature type="compositionally biased region" description="Low complexity" evidence="1">
    <location>
        <begin position="535"/>
        <end position="549"/>
    </location>
</feature>
<dbReference type="AlphaFoldDB" id="A0A162MZL3"/>
<feature type="compositionally biased region" description="Basic and acidic residues" evidence="1">
    <location>
        <begin position="442"/>
        <end position="451"/>
    </location>
</feature>
<dbReference type="GeneID" id="30016312"/>
<evidence type="ECO:0000313" key="3">
    <source>
        <dbReference type="Proteomes" id="UP000076744"/>
    </source>
</evidence>
<feature type="region of interest" description="Disordered" evidence="1">
    <location>
        <begin position="61"/>
        <end position="184"/>
    </location>
</feature>
<feature type="compositionally biased region" description="Polar residues" evidence="1">
    <location>
        <begin position="473"/>
        <end position="485"/>
    </location>
</feature>
<feature type="compositionally biased region" description="Polar residues" evidence="1">
    <location>
        <begin position="651"/>
        <end position="663"/>
    </location>
</feature>
<comment type="caution">
    <text evidence="2">The sequence shown here is derived from an EMBL/GenBank/DDBJ whole genome shotgun (WGS) entry which is preliminary data.</text>
</comment>
<accession>A0A162MZL3</accession>
<feature type="compositionally biased region" description="Basic and acidic residues" evidence="1">
    <location>
        <begin position="149"/>
        <end position="177"/>
    </location>
</feature>
<feature type="compositionally biased region" description="Polar residues" evidence="1">
    <location>
        <begin position="567"/>
        <end position="591"/>
    </location>
</feature>
<dbReference type="RefSeq" id="XP_018708077.1">
    <property type="nucleotide sequence ID" value="XM_018843627.1"/>
</dbReference>
<feature type="compositionally biased region" description="Basic and acidic residues" evidence="1">
    <location>
        <begin position="638"/>
        <end position="650"/>
    </location>
</feature>
<dbReference type="STRING" id="1081104.A0A162MZL3"/>
<organism evidence="2 3">
    <name type="scientific">Cordyceps fumosorosea (strain ARSEF 2679)</name>
    <name type="common">Isaria fumosorosea</name>
    <dbReference type="NCBI Taxonomy" id="1081104"/>
    <lineage>
        <taxon>Eukaryota</taxon>
        <taxon>Fungi</taxon>
        <taxon>Dikarya</taxon>
        <taxon>Ascomycota</taxon>
        <taxon>Pezizomycotina</taxon>
        <taxon>Sordariomycetes</taxon>
        <taxon>Hypocreomycetidae</taxon>
        <taxon>Hypocreales</taxon>
        <taxon>Cordycipitaceae</taxon>
        <taxon>Cordyceps</taxon>
    </lineage>
</organism>
<keyword evidence="3" id="KW-1185">Reference proteome</keyword>
<feature type="region of interest" description="Disordered" evidence="1">
    <location>
        <begin position="628"/>
        <end position="881"/>
    </location>
</feature>